<accession>A0ABQ9JKC8</accession>
<dbReference type="PANTHER" id="PTHR19446">
    <property type="entry name" value="REVERSE TRANSCRIPTASES"/>
    <property type="match status" value="1"/>
</dbReference>
<feature type="region of interest" description="Disordered" evidence="1">
    <location>
        <begin position="100"/>
        <end position="124"/>
    </location>
</feature>
<name>A0ABQ9JKC8_9CUCU</name>
<proteinExistence type="predicted"/>
<dbReference type="Proteomes" id="UP001162164">
    <property type="component" value="Unassembled WGS sequence"/>
</dbReference>
<comment type="caution">
    <text evidence="2">The sequence shown here is derived from an EMBL/GenBank/DDBJ whole genome shotgun (WGS) entry which is preliminary data.</text>
</comment>
<reference evidence="2" key="1">
    <citation type="journal article" date="2023" name="Insect Mol. Biol.">
        <title>Genome sequencing provides insights into the evolution of gene families encoding plant cell wall-degrading enzymes in longhorned beetles.</title>
        <authorList>
            <person name="Shin N.R."/>
            <person name="Okamura Y."/>
            <person name="Kirsch R."/>
            <person name="Pauchet Y."/>
        </authorList>
    </citation>
    <scope>NUCLEOTIDE SEQUENCE</scope>
    <source>
        <strain evidence="2">MMC_N1</strain>
    </source>
</reference>
<evidence type="ECO:0000313" key="2">
    <source>
        <dbReference type="EMBL" id="KAJ8978661.1"/>
    </source>
</evidence>
<gene>
    <name evidence="2" type="ORF">NQ317_019097</name>
</gene>
<dbReference type="EMBL" id="JAPWTJ010000412">
    <property type="protein sequence ID" value="KAJ8978661.1"/>
    <property type="molecule type" value="Genomic_DNA"/>
</dbReference>
<evidence type="ECO:0000256" key="1">
    <source>
        <dbReference type="SAM" id="MobiDB-lite"/>
    </source>
</evidence>
<evidence type="ECO:0008006" key="4">
    <source>
        <dbReference type="Google" id="ProtNLM"/>
    </source>
</evidence>
<keyword evidence="3" id="KW-1185">Reference proteome</keyword>
<evidence type="ECO:0000313" key="3">
    <source>
        <dbReference type="Proteomes" id="UP001162164"/>
    </source>
</evidence>
<sequence>MMSIRRGDSPEEWKMAKLILIPKPGKNPMEASAYRPLCLINTPAKLYEGAILQKIKGEMTERGGLHDRQYGFIEGRSTLDALTDVMNAVKEANQQNKWCAPHPLRRKERVQYGKMGGDTESNGK</sequence>
<protein>
    <recommendedName>
        <fullName evidence="4">Reverse transcriptase domain-containing protein</fullName>
    </recommendedName>
</protein>
<organism evidence="2 3">
    <name type="scientific">Molorchus minor</name>
    <dbReference type="NCBI Taxonomy" id="1323400"/>
    <lineage>
        <taxon>Eukaryota</taxon>
        <taxon>Metazoa</taxon>
        <taxon>Ecdysozoa</taxon>
        <taxon>Arthropoda</taxon>
        <taxon>Hexapoda</taxon>
        <taxon>Insecta</taxon>
        <taxon>Pterygota</taxon>
        <taxon>Neoptera</taxon>
        <taxon>Endopterygota</taxon>
        <taxon>Coleoptera</taxon>
        <taxon>Polyphaga</taxon>
        <taxon>Cucujiformia</taxon>
        <taxon>Chrysomeloidea</taxon>
        <taxon>Cerambycidae</taxon>
        <taxon>Lamiinae</taxon>
        <taxon>Monochamini</taxon>
        <taxon>Molorchus</taxon>
    </lineage>
</organism>